<dbReference type="GO" id="GO:0005737">
    <property type="term" value="C:cytoplasm"/>
    <property type="evidence" value="ECO:0007669"/>
    <property type="project" value="UniProtKB-SubCell"/>
</dbReference>
<comment type="caution">
    <text evidence="11">The sequence shown here is derived from an EMBL/GenBank/DDBJ whole genome shotgun (WGS) entry which is preliminary data.</text>
</comment>
<dbReference type="PIRSF" id="PIRSF000728">
    <property type="entry name" value="NAGK"/>
    <property type="match status" value="1"/>
</dbReference>
<keyword evidence="2 9" id="KW-0055">Arginine biosynthesis</keyword>
<comment type="function">
    <text evidence="9">Catalyzes the ATP-dependent phosphorylation of N-acetyl-L-glutamate.</text>
</comment>
<evidence type="ECO:0000259" key="10">
    <source>
        <dbReference type="Pfam" id="PF00696"/>
    </source>
</evidence>
<dbReference type="PANTHER" id="PTHR23342">
    <property type="entry name" value="N-ACETYLGLUTAMATE SYNTHASE"/>
    <property type="match status" value="1"/>
</dbReference>
<comment type="subcellular location">
    <subcellularLocation>
        <location evidence="9">Cytoplasm</location>
    </subcellularLocation>
</comment>
<dbReference type="GO" id="GO:0003991">
    <property type="term" value="F:acetylglutamate kinase activity"/>
    <property type="evidence" value="ECO:0007669"/>
    <property type="project" value="UniProtKB-UniRule"/>
</dbReference>
<feature type="site" description="Transition state stabilizer" evidence="9">
    <location>
        <position position="226"/>
    </location>
</feature>
<dbReference type="EMBL" id="PREZ01000005">
    <property type="protein sequence ID" value="PPA69784.1"/>
    <property type="molecule type" value="Genomic_DNA"/>
</dbReference>
<keyword evidence="4 9" id="KW-0808">Transferase</keyword>
<evidence type="ECO:0000256" key="5">
    <source>
        <dbReference type="ARBA" id="ARBA00022741"/>
    </source>
</evidence>
<dbReference type="InterPro" id="IPR037528">
    <property type="entry name" value="ArgB"/>
</dbReference>
<keyword evidence="12" id="KW-1185">Reference proteome</keyword>
<comment type="catalytic activity">
    <reaction evidence="8 9">
        <text>N-acetyl-L-glutamate + ATP = N-acetyl-L-glutamyl 5-phosphate + ADP</text>
        <dbReference type="Rhea" id="RHEA:14629"/>
        <dbReference type="ChEBI" id="CHEBI:30616"/>
        <dbReference type="ChEBI" id="CHEBI:44337"/>
        <dbReference type="ChEBI" id="CHEBI:57936"/>
        <dbReference type="ChEBI" id="CHEBI:456216"/>
        <dbReference type="EC" id="2.7.2.8"/>
    </reaction>
</comment>
<evidence type="ECO:0000256" key="2">
    <source>
        <dbReference type="ARBA" id="ARBA00022571"/>
    </source>
</evidence>
<dbReference type="RefSeq" id="WP_104058777.1">
    <property type="nucleotide sequence ID" value="NZ_PREZ01000005.1"/>
</dbReference>
<feature type="site" description="Transition state stabilizer" evidence="9">
    <location>
        <position position="19"/>
    </location>
</feature>
<dbReference type="OrthoDB" id="9803155at2"/>
<evidence type="ECO:0000256" key="7">
    <source>
        <dbReference type="ARBA" id="ARBA00022840"/>
    </source>
</evidence>
<dbReference type="CDD" id="cd04238">
    <property type="entry name" value="AAK_NAGK-like"/>
    <property type="match status" value="1"/>
</dbReference>
<accession>A0A2S5GA42</accession>
<dbReference type="PANTHER" id="PTHR23342:SF0">
    <property type="entry name" value="N-ACETYLGLUTAMATE SYNTHASE, MITOCHONDRIAL"/>
    <property type="match status" value="1"/>
</dbReference>
<keyword evidence="6 9" id="KW-0418">Kinase</keyword>
<evidence type="ECO:0000313" key="11">
    <source>
        <dbReference type="EMBL" id="PPA69784.1"/>
    </source>
</evidence>
<dbReference type="SUPFAM" id="SSF53633">
    <property type="entry name" value="Carbamate kinase-like"/>
    <property type="match status" value="1"/>
</dbReference>
<keyword evidence="3 9" id="KW-0028">Amino-acid biosynthesis</keyword>
<sequence length="264" mass="28063">MTTSKSMPAIVPKPITVIKLGGSLLHTLTPSFYTRLSELLANGHSLVIVHGGGPAINKKLAQQKIETPVKNGLRVTSAKAIEVVQTTLIGRVNPSLVHQLNAAGIQAVGLSGFDHHLLLCDYLDKEIYEYVGSIQEVKTELLTTLTHNGYVPVVSCIGTTADGQALNINADTVAGKVAHALDADELLLVTDTPGIKINDQTQKDVSSQDIEQWIQSGDIYGGMIPKSEAALNCLKEGIPSVQIVGESLTGTTISQEVEAHDFPV</sequence>
<dbReference type="InterPro" id="IPR036393">
    <property type="entry name" value="AceGlu_kinase-like_sf"/>
</dbReference>
<dbReference type="HAMAP" id="MF_00082">
    <property type="entry name" value="ArgB"/>
    <property type="match status" value="1"/>
</dbReference>
<dbReference type="GO" id="GO:0005524">
    <property type="term" value="F:ATP binding"/>
    <property type="evidence" value="ECO:0007669"/>
    <property type="project" value="UniProtKB-UniRule"/>
</dbReference>
<reference evidence="11 12" key="1">
    <citation type="submission" date="2018-02" db="EMBL/GenBank/DDBJ databases">
        <title>Jeotgalibacillus proteolyticum sp. nov. a protease producing bacterium isolated from ocean sediments of Laizhou Bay.</title>
        <authorList>
            <person name="Li Y."/>
        </authorList>
    </citation>
    <scope>NUCLEOTIDE SEQUENCE [LARGE SCALE GENOMIC DNA]</scope>
    <source>
        <strain evidence="11 12">22-7</strain>
    </source>
</reference>
<feature type="binding site" evidence="9">
    <location>
        <position position="167"/>
    </location>
    <ligand>
        <name>substrate</name>
    </ligand>
</feature>
<evidence type="ECO:0000256" key="1">
    <source>
        <dbReference type="ARBA" id="ARBA00004828"/>
    </source>
</evidence>
<name>A0A2S5GA42_9BACL</name>
<evidence type="ECO:0000313" key="12">
    <source>
        <dbReference type="Proteomes" id="UP000239047"/>
    </source>
</evidence>
<dbReference type="AlphaFoldDB" id="A0A2S5GA42"/>
<dbReference type="NCBIfam" id="TIGR00761">
    <property type="entry name" value="argB"/>
    <property type="match status" value="1"/>
</dbReference>
<proteinExistence type="inferred from homology"/>
<dbReference type="Gene3D" id="3.40.1160.10">
    <property type="entry name" value="Acetylglutamate kinase-like"/>
    <property type="match status" value="1"/>
</dbReference>
<dbReference type="UniPathway" id="UPA00068">
    <property type="reaction ID" value="UER00107"/>
</dbReference>
<feature type="binding site" evidence="9">
    <location>
        <begin position="52"/>
        <end position="53"/>
    </location>
    <ligand>
        <name>substrate</name>
    </ligand>
</feature>
<gene>
    <name evidence="9 11" type="primary">argB</name>
    <name evidence="11" type="ORF">C4B60_14705</name>
</gene>
<dbReference type="Proteomes" id="UP000239047">
    <property type="component" value="Unassembled WGS sequence"/>
</dbReference>
<keyword evidence="9" id="KW-0963">Cytoplasm</keyword>
<feature type="domain" description="Aspartate/glutamate/uridylate kinase" evidence="10">
    <location>
        <begin position="15"/>
        <end position="242"/>
    </location>
</feature>
<evidence type="ECO:0000256" key="4">
    <source>
        <dbReference type="ARBA" id="ARBA00022679"/>
    </source>
</evidence>
<dbReference type="Pfam" id="PF00696">
    <property type="entry name" value="AA_kinase"/>
    <property type="match status" value="1"/>
</dbReference>
<evidence type="ECO:0000256" key="3">
    <source>
        <dbReference type="ARBA" id="ARBA00022605"/>
    </source>
</evidence>
<keyword evidence="7 9" id="KW-0067">ATP-binding</keyword>
<dbReference type="GO" id="GO:0042450">
    <property type="term" value="P:L-arginine biosynthetic process via ornithine"/>
    <property type="evidence" value="ECO:0007669"/>
    <property type="project" value="UniProtKB-UniRule"/>
</dbReference>
<feature type="binding site" evidence="9">
    <location>
        <position position="74"/>
    </location>
    <ligand>
        <name>substrate</name>
    </ligand>
</feature>
<evidence type="ECO:0000256" key="9">
    <source>
        <dbReference type="HAMAP-Rule" id="MF_00082"/>
    </source>
</evidence>
<comment type="pathway">
    <text evidence="1 9">Amino-acid biosynthesis; L-arginine biosynthesis; N(2)-acetyl-L-ornithine from L-glutamate: step 2/4.</text>
</comment>
<dbReference type="EC" id="2.7.2.8" evidence="9"/>
<protein>
    <recommendedName>
        <fullName evidence="9">Acetylglutamate kinase</fullName>
        <ecNumber evidence="9">2.7.2.8</ecNumber>
    </recommendedName>
    <alternativeName>
        <fullName evidence="9">N-acetyl-L-glutamate 5-phosphotransferase</fullName>
    </alternativeName>
    <alternativeName>
        <fullName evidence="9">NAG kinase</fullName>
        <shortName evidence="9">NAGK</shortName>
    </alternativeName>
</protein>
<dbReference type="InterPro" id="IPR004662">
    <property type="entry name" value="AcgluKinase_fam"/>
</dbReference>
<comment type="similarity">
    <text evidence="9">Belongs to the acetylglutamate kinase family. ArgB subfamily.</text>
</comment>
<evidence type="ECO:0000256" key="6">
    <source>
        <dbReference type="ARBA" id="ARBA00022777"/>
    </source>
</evidence>
<dbReference type="InterPro" id="IPR001048">
    <property type="entry name" value="Asp/Glu/Uridylate_kinase"/>
</dbReference>
<keyword evidence="5 9" id="KW-0547">Nucleotide-binding</keyword>
<evidence type="ECO:0000256" key="8">
    <source>
        <dbReference type="ARBA" id="ARBA00048141"/>
    </source>
</evidence>
<organism evidence="11 12">
    <name type="scientific">Jeotgalibacillus proteolyticus</name>
    <dbReference type="NCBI Taxonomy" id="2082395"/>
    <lineage>
        <taxon>Bacteria</taxon>
        <taxon>Bacillati</taxon>
        <taxon>Bacillota</taxon>
        <taxon>Bacilli</taxon>
        <taxon>Bacillales</taxon>
        <taxon>Caryophanaceae</taxon>
        <taxon>Jeotgalibacillus</taxon>
    </lineage>
</organism>